<protein>
    <submittedName>
        <fullName evidence="3">Thioredoxin</fullName>
    </submittedName>
</protein>
<dbReference type="eggNOG" id="COG0526">
    <property type="taxonomic scope" value="Bacteria"/>
</dbReference>
<dbReference type="CDD" id="cd02947">
    <property type="entry name" value="TRX_family"/>
    <property type="match status" value="1"/>
</dbReference>
<evidence type="ECO:0000256" key="1">
    <source>
        <dbReference type="SAM" id="SignalP"/>
    </source>
</evidence>
<dbReference type="SUPFAM" id="SSF52833">
    <property type="entry name" value="Thioredoxin-like"/>
    <property type="match status" value="1"/>
</dbReference>
<dbReference type="InterPro" id="IPR036249">
    <property type="entry name" value="Thioredoxin-like_sf"/>
</dbReference>
<evidence type="ECO:0000313" key="3">
    <source>
        <dbReference type="EMBL" id="ADV45816.1"/>
    </source>
</evidence>
<gene>
    <name evidence="3" type="ordered locus">Nitsa_0547</name>
</gene>
<evidence type="ECO:0000313" key="4">
    <source>
        <dbReference type="Proteomes" id="UP000008633"/>
    </source>
</evidence>
<dbReference type="KEGG" id="nsa:Nitsa_0547"/>
<dbReference type="InterPro" id="IPR013766">
    <property type="entry name" value="Thioredoxin_domain"/>
</dbReference>
<name>E6X113_NITSE</name>
<feature type="domain" description="Thioredoxin" evidence="2">
    <location>
        <begin position="38"/>
        <end position="120"/>
    </location>
</feature>
<accession>E6X113</accession>
<sequence>MFLRSILTLLFLGLFGTAQADEGMLPATPYAKIPAQGAKMLEFGATSCRSCQRMDHLLYELKQKNPKLPLYFVNVLQDREAAGKFRIRMIPTQIFIDRSGKIVERHIGLLSRKELTERLKRYGIAENNASKSGER</sequence>
<reference evidence="4" key="2">
    <citation type="submission" date="2011-01" db="EMBL/GenBank/DDBJ databases">
        <title>The complete genome of Nitratifractor salsuginis DSM 16511.</title>
        <authorList>
            <consortium name="US DOE Joint Genome Institute (JGI-PGF)"/>
            <person name="Lucas S."/>
            <person name="Copeland A."/>
            <person name="Lapidus A."/>
            <person name="Bruce D."/>
            <person name="Goodwin L."/>
            <person name="Pitluck S."/>
            <person name="Kyrpides N."/>
            <person name="Mavromatis K."/>
            <person name="Ivanova N."/>
            <person name="Mikhailova N."/>
            <person name="Zeytun A."/>
            <person name="Detter J.C."/>
            <person name="Tapia R."/>
            <person name="Han C."/>
            <person name="Land M."/>
            <person name="Hauser L."/>
            <person name="Markowitz V."/>
            <person name="Cheng J.-F."/>
            <person name="Hugenholtz P."/>
            <person name="Woyke T."/>
            <person name="Wu D."/>
            <person name="Tindall B."/>
            <person name="Schuetze A."/>
            <person name="Brambilla E."/>
            <person name="Klenk H.-P."/>
            <person name="Eisen J.A."/>
        </authorList>
    </citation>
    <scope>NUCLEOTIDE SEQUENCE [LARGE SCALE GENOMIC DNA]</scope>
    <source>
        <strain evidence="4">DSM 16511 / JCM 12458 / E9I37-1</strain>
    </source>
</reference>
<dbReference type="RefSeq" id="WP_013553512.1">
    <property type="nucleotide sequence ID" value="NC_014935.1"/>
</dbReference>
<keyword evidence="4" id="KW-1185">Reference proteome</keyword>
<feature type="chain" id="PRO_5003215343" evidence="1">
    <location>
        <begin position="21"/>
        <end position="135"/>
    </location>
</feature>
<dbReference type="EMBL" id="CP002452">
    <property type="protein sequence ID" value="ADV45816.1"/>
    <property type="molecule type" value="Genomic_DNA"/>
</dbReference>
<dbReference type="GO" id="GO:0005829">
    <property type="term" value="C:cytosol"/>
    <property type="evidence" value="ECO:0007669"/>
    <property type="project" value="TreeGrafter"/>
</dbReference>
<dbReference type="AlphaFoldDB" id="E6X113"/>
<feature type="signal peptide" evidence="1">
    <location>
        <begin position="1"/>
        <end position="20"/>
    </location>
</feature>
<organism evidence="3 4">
    <name type="scientific">Nitratifractor salsuginis (strain DSM 16511 / JCM 12458 / E9I37-1)</name>
    <dbReference type="NCBI Taxonomy" id="749222"/>
    <lineage>
        <taxon>Bacteria</taxon>
        <taxon>Pseudomonadati</taxon>
        <taxon>Campylobacterota</taxon>
        <taxon>Epsilonproteobacteria</taxon>
        <taxon>Campylobacterales</taxon>
        <taxon>Sulfurovaceae</taxon>
        <taxon>Nitratifractor</taxon>
    </lineage>
</organism>
<evidence type="ECO:0000259" key="2">
    <source>
        <dbReference type="Pfam" id="PF00085"/>
    </source>
</evidence>
<dbReference type="GO" id="GO:0015035">
    <property type="term" value="F:protein-disulfide reductase activity"/>
    <property type="evidence" value="ECO:0007669"/>
    <property type="project" value="TreeGrafter"/>
</dbReference>
<dbReference type="GO" id="GO:0045454">
    <property type="term" value="P:cell redox homeostasis"/>
    <property type="evidence" value="ECO:0007669"/>
    <property type="project" value="TreeGrafter"/>
</dbReference>
<dbReference type="Pfam" id="PF00085">
    <property type="entry name" value="Thioredoxin"/>
    <property type="match status" value="1"/>
</dbReference>
<dbReference type="PANTHER" id="PTHR45663:SF11">
    <property type="entry name" value="GEO12009P1"/>
    <property type="match status" value="1"/>
</dbReference>
<dbReference type="STRING" id="749222.Nitsa_0547"/>
<dbReference type="HOGENOM" id="CLU_090389_13_0_7"/>
<dbReference type="Gene3D" id="3.40.30.10">
    <property type="entry name" value="Glutaredoxin"/>
    <property type="match status" value="1"/>
</dbReference>
<reference evidence="3 4" key="1">
    <citation type="journal article" date="2011" name="Stand. Genomic Sci.">
        <title>Complete genome sequence of Nitratifractor salsuginis type strain (E9I37-1).</title>
        <authorList>
            <person name="Anderson I."/>
            <person name="Sikorski J."/>
            <person name="Zeytun A."/>
            <person name="Nolan M."/>
            <person name="Lapidus A."/>
            <person name="Lucas S."/>
            <person name="Hammon N."/>
            <person name="Deshpande S."/>
            <person name="Cheng J.F."/>
            <person name="Tapia R."/>
            <person name="Han C."/>
            <person name="Goodwin L."/>
            <person name="Pitluck S."/>
            <person name="Liolios K."/>
            <person name="Pagani I."/>
            <person name="Ivanova N."/>
            <person name="Huntemann M."/>
            <person name="Mavromatis K."/>
            <person name="Ovchinikova G."/>
            <person name="Pati A."/>
            <person name="Chen A."/>
            <person name="Palaniappan K."/>
            <person name="Land M."/>
            <person name="Hauser L."/>
            <person name="Brambilla E.M."/>
            <person name="Ngatchou-Djao O.D."/>
            <person name="Rohde M."/>
            <person name="Tindall B.J."/>
            <person name="Goker M."/>
            <person name="Detter J.C."/>
            <person name="Woyke T."/>
            <person name="Bristow J."/>
            <person name="Eisen J.A."/>
            <person name="Markowitz V."/>
            <person name="Hugenholtz P."/>
            <person name="Klenk H.P."/>
            <person name="Kyrpides N.C."/>
        </authorList>
    </citation>
    <scope>NUCLEOTIDE SEQUENCE [LARGE SCALE GENOMIC DNA]</scope>
    <source>
        <strain evidence="4">DSM 16511 / JCM 12458 / E9I37-1</strain>
    </source>
</reference>
<dbReference type="PANTHER" id="PTHR45663">
    <property type="entry name" value="GEO12009P1"/>
    <property type="match status" value="1"/>
</dbReference>
<dbReference type="Proteomes" id="UP000008633">
    <property type="component" value="Chromosome"/>
</dbReference>
<proteinExistence type="predicted"/>
<keyword evidence="1" id="KW-0732">Signal</keyword>